<dbReference type="VEuPathDB" id="TriTrypDB:TCSYLVIO_002391"/>
<organism evidence="12 13">
    <name type="scientific">Trypanosoma cruzi</name>
    <dbReference type="NCBI Taxonomy" id="5693"/>
    <lineage>
        <taxon>Eukaryota</taxon>
        <taxon>Discoba</taxon>
        <taxon>Euglenozoa</taxon>
        <taxon>Kinetoplastea</taxon>
        <taxon>Metakinetoplastina</taxon>
        <taxon>Trypanosomatida</taxon>
        <taxon>Trypanosomatidae</taxon>
        <taxon>Trypanosoma</taxon>
        <taxon>Schizotrypanum</taxon>
    </lineage>
</organism>
<comment type="similarity">
    <text evidence="4">Belongs to the purine/pyrimidine phosphoribosyltransferase family.</text>
</comment>
<evidence type="ECO:0000259" key="11">
    <source>
        <dbReference type="Pfam" id="PF00156"/>
    </source>
</evidence>
<dbReference type="EMBL" id="PRFC01000004">
    <property type="protein sequence ID" value="PWV20832.1"/>
    <property type="molecule type" value="Genomic_DNA"/>
</dbReference>
<evidence type="ECO:0000256" key="4">
    <source>
        <dbReference type="ARBA" id="ARBA00008391"/>
    </source>
</evidence>
<dbReference type="CDD" id="cd06223">
    <property type="entry name" value="PRTases_typeI"/>
    <property type="match status" value="1"/>
</dbReference>
<dbReference type="VEuPathDB" id="TriTrypDB:TcG_03885"/>
<comment type="pathway">
    <text evidence="3">Purine metabolism; AMP biosynthesis via salvage pathway; AMP from adenine: step 1/1.</text>
</comment>
<dbReference type="EC" id="2.4.2.7" evidence="6"/>
<dbReference type="PANTHER" id="PTHR11776:SF7">
    <property type="entry name" value="PHOSPHORIBOSYLTRANSFERASE DOMAIN-CONTAINING PROTEIN"/>
    <property type="match status" value="1"/>
</dbReference>
<evidence type="ECO:0000256" key="1">
    <source>
        <dbReference type="ARBA" id="ARBA00000868"/>
    </source>
</evidence>
<dbReference type="VEuPathDB" id="TriTrypDB:TcCLB.508207.70"/>
<dbReference type="GO" id="GO:0005737">
    <property type="term" value="C:cytoplasm"/>
    <property type="evidence" value="ECO:0007669"/>
    <property type="project" value="UniProtKB-SubCell"/>
</dbReference>
<proteinExistence type="inferred from homology"/>
<dbReference type="InterPro" id="IPR000836">
    <property type="entry name" value="PRTase_dom"/>
</dbReference>
<comment type="catalytic activity">
    <reaction evidence="1">
        <text>AMP + diphosphate = 5-phospho-alpha-D-ribose 1-diphosphate + adenine</text>
        <dbReference type="Rhea" id="RHEA:16609"/>
        <dbReference type="ChEBI" id="CHEBI:16708"/>
        <dbReference type="ChEBI" id="CHEBI:33019"/>
        <dbReference type="ChEBI" id="CHEBI:58017"/>
        <dbReference type="ChEBI" id="CHEBI:456215"/>
        <dbReference type="EC" id="2.4.2.7"/>
    </reaction>
</comment>
<feature type="domain" description="Phosphoribosyltransferase" evidence="11">
    <location>
        <begin position="45"/>
        <end position="204"/>
    </location>
</feature>
<evidence type="ECO:0000256" key="10">
    <source>
        <dbReference type="ARBA" id="ARBA00022726"/>
    </source>
</evidence>
<dbReference type="GO" id="GO:0006166">
    <property type="term" value="P:purine ribonucleoside salvage"/>
    <property type="evidence" value="ECO:0007669"/>
    <property type="project" value="UniProtKB-KW"/>
</dbReference>
<reference evidence="12 13" key="1">
    <citation type="journal article" date="2018" name="Microb. Genom.">
        <title>Expanding an expanded genome: long-read sequencing of Trypanosoma cruzi.</title>
        <authorList>
            <person name="Berna L."/>
            <person name="Rodriguez M."/>
            <person name="Chiribao M.L."/>
            <person name="Parodi-Talice A."/>
            <person name="Pita S."/>
            <person name="Rijo G."/>
            <person name="Alvarez-Valin F."/>
            <person name="Robello C."/>
        </authorList>
    </citation>
    <scope>NUCLEOTIDE SEQUENCE [LARGE SCALE GENOMIC DNA]</scope>
    <source>
        <strain evidence="12 13">TCC</strain>
    </source>
</reference>
<accession>A0A2V2XJT7</accession>
<evidence type="ECO:0000256" key="2">
    <source>
        <dbReference type="ARBA" id="ARBA00004496"/>
    </source>
</evidence>
<dbReference type="VEuPathDB" id="TriTrypDB:TcCL_NonESM00754"/>
<dbReference type="Proteomes" id="UP000246078">
    <property type="component" value="Unassembled WGS sequence"/>
</dbReference>
<dbReference type="VEuPathDB" id="TriTrypDB:TcCLB.507519.150"/>
<evidence type="ECO:0000256" key="6">
    <source>
        <dbReference type="ARBA" id="ARBA00011893"/>
    </source>
</evidence>
<keyword evidence="10" id="KW-0660">Purine salvage</keyword>
<dbReference type="Gene3D" id="3.40.50.2020">
    <property type="match status" value="1"/>
</dbReference>
<dbReference type="AlphaFoldDB" id="A0A2V2XJT7"/>
<dbReference type="InterPro" id="IPR050120">
    <property type="entry name" value="Adenine_PRTase"/>
</dbReference>
<comment type="caution">
    <text evidence="12">The sequence shown here is derived from an EMBL/GenBank/DDBJ whole genome shotgun (WGS) entry which is preliminary data.</text>
</comment>
<dbReference type="VEuPathDB" id="TriTrypDB:TcBrA4_0107390"/>
<dbReference type="InterPro" id="IPR029057">
    <property type="entry name" value="PRTase-like"/>
</dbReference>
<dbReference type="VEuPathDB" id="TriTrypDB:BCY84_13336"/>
<evidence type="ECO:0000256" key="9">
    <source>
        <dbReference type="ARBA" id="ARBA00022679"/>
    </source>
</evidence>
<dbReference type="VEuPathDB" id="TriTrypDB:C3747_4g774"/>
<dbReference type="SMR" id="A0A2V2XJT7"/>
<evidence type="ECO:0000313" key="13">
    <source>
        <dbReference type="Proteomes" id="UP000246078"/>
    </source>
</evidence>
<dbReference type="GO" id="GO:0003999">
    <property type="term" value="F:adenine phosphoribosyltransferase activity"/>
    <property type="evidence" value="ECO:0007669"/>
    <property type="project" value="UniProtKB-EC"/>
</dbReference>
<evidence type="ECO:0000256" key="7">
    <source>
        <dbReference type="ARBA" id="ARBA00022490"/>
    </source>
</evidence>
<dbReference type="OMA" id="NWIGIGE"/>
<evidence type="ECO:0000256" key="3">
    <source>
        <dbReference type="ARBA" id="ARBA00004659"/>
    </source>
</evidence>
<evidence type="ECO:0000313" key="12">
    <source>
        <dbReference type="EMBL" id="PWV20832.1"/>
    </source>
</evidence>
<dbReference type="OrthoDB" id="363185at2759"/>
<comment type="subcellular location">
    <subcellularLocation>
        <location evidence="2">Cytoplasm</location>
    </subcellularLocation>
</comment>
<dbReference type="VEuPathDB" id="TriTrypDB:C4B63_8g560"/>
<keyword evidence="7" id="KW-0963">Cytoplasm</keyword>
<gene>
    <name evidence="12" type="ORF">C3747_4g774</name>
</gene>
<sequence length="225" mass="24325">MAIAECSPNHLVLKESHPLSKDLYANVFGETSSFPGDNATRLFDVSSITENPLLFRKVIHFLAQRYRDMGDAGPTHVLCVESRGYVLGSPLALELGVPLVLASATKRFPSTFLSEGQGPMVLPKSYSVRNGSISSDSRVLIVDDFIATGRSLVSILRLMAIVDAKVIEAVAVCNVPSLDGIGAIHKSDGCRFGQTPIFTLMQLKASQETVKEQIAYITLVGMSHM</sequence>
<comment type="subunit">
    <text evidence="5">Homodimer.</text>
</comment>
<dbReference type="VEuPathDB" id="TriTrypDB:ECC02_004630"/>
<dbReference type="SUPFAM" id="SSF53271">
    <property type="entry name" value="PRTase-like"/>
    <property type="match status" value="1"/>
</dbReference>
<name>A0A2V2XJT7_TRYCR</name>
<evidence type="ECO:0000256" key="8">
    <source>
        <dbReference type="ARBA" id="ARBA00022676"/>
    </source>
</evidence>
<keyword evidence="8 12" id="KW-0328">Glycosyltransferase</keyword>
<keyword evidence="9 12" id="KW-0808">Transferase</keyword>
<evidence type="ECO:0000256" key="5">
    <source>
        <dbReference type="ARBA" id="ARBA00011738"/>
    </source>
</evidence>
<dbReference type="VEuPathDB" id="TriTrypDB:TCDM_01382"/>
<dbReference type="PANTHER" id="PTHR11776">
    <property type="entry name" value="ADENINE PHOSPHORIBOSYLTRANSFERASE"/>
    <property type="match status" value="1"/>
</dbReference>
<protein>
    <recommendedName>
        <fullName evidence="6">adenine phosphoribosyltransferase</fullName>
        <ecNumber evidence="6">2.4.2.7</ecNumber>
    </recommendedName>
</protein>
<dbReference type="Pfam" id="PF00156">
    <property type="entry name" value="Pribosyltran"/>
    <property type="match status" value="1"/>
</dbReference>
<dbReference type="VEuPathDB" id="TriTrypDB:Tc_MARK_1110"/>